<reference evidence="1 2" key="1">
    <citation type="submission" date="2015-02" db="EMBL/GenBank/DDBJ databases">
        <title>Single-cell genomics of uncultivated deep-branching MTB reveals a conserved set of magnetosome genes.</title>
        <authorList>
            <person name="Kolinko S."/>
            <person name="Richter M."/>
            <person name="Glockner F.O."/>
            <person name="Brachmann A."/>
            <person name="Schuler D."/>
        </authorList>
    </citation>
    <scope>NUCLEOTIDE SEQUENCE [LARGE SCALE GENOMIC DNA]</scope>
    <source>
        <strain evidence="1">TM-1</strain>
    </source>
</reference>
<dbReference type="AlphaFoldDB" id="A0A0F3GN16"/>
<dbReference type="Gene3D" id="2.160.20.80">
    <property type="entry name" value="E3 ubiquitin-protein ligase SopA"/>
    <property type="match status" value="1"/>
</dbReference>
<gene>
    <name evidence="1" type="ORF">MBAV_004584</name>
</gene>
<dbReference type="Proteomes" id="UP000033423">
    <property type="component" value="Unassembled WGS sequence"/>
</dbReference>
<accession>A0A0F3GN16</accession>
<sequence length="112" mass="12541">MTEDVSAIEHPTDKTFGTWFKRIQGQQDWSENVLAARCLSFLNLKGVNLRLADLSEADLSGANFGEISISDDYINETNLKGVKLGGARLDQDSYKRLKELHLLDNVQVERTG</sequence>
<dbReference type="EMBL" id="LACI01001981">
    <property type="protein sequence ID" value="KJU83222.1"/>
    <property type="molecule type" value="Genomic_DNA"/>
</dbReference>
<keyword evidence="2" id="KW-1185">Reference proteome</keyword>
<dbReference type="SUPFAM" id="SSF141571">
    <property type="entry name" value="Pentapeptide repeat-like"/>
    <property type="match status" value="1"/>
</dbReference>
<evidence type="ECO:0000313" key="2">
    <source>
        <dbReference type="Proteomes" id="UP000033423"/>
    </source>
</evidence>
<dbReference type="InterPro" id="IPR001646">
    <property type="entry name" value="5peptide_repeat"/>
</dbReference>
<organism evidence="1 2">
    <name type="scientific">Candidatus Magnetobacterium bavaricum</name>
    <dbReference type="NCBI Taxonomy" id="29290"/>
    <lineage>
        <taxon>Bacteria</taxon>
        <taxon>Pseudomonadati</taxon>
        <taxon>Nitrospirota</taxon>
        <taxon>Thermodesulfovibrionia</taxon>
        <taxon>Thermodesulfovibrionales</taxon>
        <taxon>Candidatus Magnetobacteriaceae</taxon>
        <taxon>Candidatus Magnetobacterium</taxon>
    </lineage>
</organism>
<dbReference type="Pfam" id="PF00805">
    <property type="entry name" value="Pentapeptide"/>
    <property type="match status" value="1"/>
</dbReference>
<protein>
    <submittedName>
        <fullName evidence="1">Pentapeptide repeats family protein</fullName>
    </submittedName>
</protein>
<name>A0A0F3GN16_9BACT</name>
<proteinExistence type="predicted"/>
<evidence type="ECO:0000313" key="1">
    <source>
        <dbReference type="EMBL" id="KJU83222.1"/>
    </source>
</evidence>
<comment type="caution">
    <text evidence="1">The sequence shown here is derived from an EMBL/GenBank/DDBJ whole genome shotgun (WGS) entry which is preliminary data.</text>
</comment>